<feature type="topological domain" description="Extracellular" evidence="6">
    <location>
        <begin position="1"/>
        <end position="12"/>
    </location>
</feature>
<dbReference type="Proteomes" id="UP000184128">
    <property type="component" value="Unassembled WGS sequence"/>
</dbReference>
<feature type="transmembrane region" description="Helical" evidence="7">
    <location>
        <begin position="12"/>
        <end position="31"/>
    </location>
</feature>
<feature type="coiled-coil region" evidence="6">
    <location>
        <begin position="285"/>
        <end position="312"/>
    </location>
</feature>
<accession>A0A1M4T1U5</accession>
<proteinExistence type="inferred from homology"/>
<reference evidence="8 9" key="1">
    <citation type="submission" date="2016-11" db="EMBL/GenBank/DDBJ databases">
        <authorList>
            <person name="Jaros S."/>
            <person name="Januszkiewicz K."/>
            <person name="Wedrychowicz H."/>
        </authorList>
    </citation>
    <scope>NUCLEOTIDE SEQUENCE [LARGE SCALE GENOMIC DNA]</scope>
    <source>
        <strain evidence="8 9">DSM 15692</strain>
    </source>
</reference>
<evidence type="ECO:0000256" key="2">
    <source>
        <dbReference type="ARBA" id="ARBA00022989"/>
    </source>
</evidence>
<dbReference type="AlphaFoldDB" id="A0A1M4T1U5"/>
<keyword evidence="2 6" id="KW-1133">Transmembrane helix</keyword>
<keyword evidence="3 6" id="KW-0175">Coiled coil</keyword>
<evidence type="ECO:0000256" key="3">
    <source>
        <dbReference type="ARBA" id="ARBA00023054"/>
    </source>
</evidence>
<keyword evidence="5 6" id="KW-0717">Septation</keyword>
<keyword evidence="4 6" id="KW-0472">Membrane</keyword>
<keyword evidence="9" id="KW-1185">Reference proteome</keyword>
<comment type="similarity">
    <text evidence="6">Belongs to the EzrA family.</text>
</comment>
<feature type="topological domain" description="Cytoplasmic" evidence="6">
    <location>
        <begin position="32"/>
        <end position="578"/>
    </location>
</feature>
<protein>
    <recommendedName>
        <fullName evidence="6">Septation ring formation regulator EzrA</fullName>
    </recommendedName>
</protein>
<gene>
    <name evidence="6" type="primary">ezrA</name>
    <name evidence="8" type="ORF">SAMN02745249_00334</name>
</gene>
<dbReference type="Pfam" id="PF06160">
    <property type="entry name" value="EzrA"/>
    <property type="match status" value="1"/>
</dbReference>
<keyword evidence="6" id="KW-1003">Cell membrane</keyword>
<feature type="coiled-coil region" evidence="6">
    <location>
        <begin position="358"/>
        <end position="420"/>
    </location>
</feature>
<evidence type="ECO:0000256" key="6">
    <source>
        <dbReference type="HAMAP-Rule" id="MF_00728"/>
    </source>
</evidence>
<dbReference type="GO" id="GO:0005886">
    <property type="term" value="C:plasma membrane"/>
    <property type="evidence" value="ECO:0007669"/>
    <property type="project" value="UniProtKB-SubCell"/>
</dbReference>
<evidence type="ECO:0000313" key="8">
    <source>
        <dbReference type="EMBL" id="SHE38423.1"/>
    </source>
</evidence>
<evidence type="ECO:0000256" key="7">
    <source>
        <dbReference type="SAM" id="Phobius"/>
    </source>
</evidence>
<keyword evidence="6" id="KW-0131">Cell cycle</keyword>
<keyword evidence="6" id="KW-0132">Cell division</keyword>
<dbReference type="GO" id="GO:0000917">
    <property type="term" value="P:division septum assembly"/>
    <property type="evidence" value="ECO:0007669"/>
    <property type="project" value="UniProtKB-KW"/>
</dbReference>
<name>A0A1M4T1U5_9LACT</name>
<keyword evidence="1 6" id="KW-0812">Transmembrane</keyword>
<organism evidence="8 9">
    <name type="scientific">Atopostipes suicloacalis DSM 15692</name>
    <dbReference type="NCBI Taxonomy" id="1121025"/>
    <lineage>
        <taxon>Bacteria</taxon>
        <taxon>Bacillati</taxon>
        <taxon>Bacillota</taxon>
        <taxon>Bacilli</taxon>
        <taxon>Lactobacillales</taxon>
        <taxon>Carnobacteriaceae</taxon>
        <taxon>Atopostipes</taxon>
    </lineage>
</organism>
<comment type="subcellular location">
    <subcellularLocation>
        <location evidence="6">Cell membrane</location>
        <topology evidence="6">Single-pass membrane protein</topology>
    </subcellularLocation>
    <text evidence="6">Colocalized with FtsZ to the nascent septal site.</text>
</comment>
<sequence length="578" mass="68109">MLGGNDMSPLQITLIILIVLVVVTAMITYFVRNNYYSQINELDQEKNDVLKKAPYEELEEVSELNITGQSYEVRKNLEKKWQDIESIKYPKLENHLFDAEQATDRYRLPESKKSQDAAKAAIQEINADIQDLKEALVGLIEREQANLEKIDQIKKRYHEVRKSLLAYSFSFGPASESFEQKLSKMENDFTNFSEFTVSGDHEEANKIVENLRKNIQETEEQMDAIPPLLEKVDEDYGKQLLDLREGYEELIDHGYLFPEDTILDDIETLKEDQQTIYTYIRDLKLEKASEAIDTLADNIDDLYEKMEKEIATKPLVHNLAEDTKRGIYYLQDENRRLNHAINRLSQSYVLIHNEPSILARLESQVKECRADFDKFNEHLVEQSVPYSIVYDALEATFNQLENLNDEHNKVSKYLENYRQEELDIKDDMLDMEQSMYEMKRYLENERLPGLPKDYLELFFSTSNRIESLSEELSRSKIQLIEIRKIHKMCQEDVAQLEEMTKEVVRQVELLERTSQRLYRYKDSHKGILETIRYSESLFTEDYDFDTALRLVREKLENVDPGAYDKVVENYEKENVQEI</sequence>
<dbReference type="STRING" id="1121025.SAMN02745249_00334"/>
<evidence type="ECO:0000256" key="1">
    <source>
        <dbReference type="ARBA" id="ARBA00022692"/>
    </source>
</evidence>
<dbReference type="EMBL" id="FQUF01000004">
    <property type="protein sequence ID" value="SHE38423.1"/>
    <property type="molecule type" value="Genomic_DNA"/>
</dbReference>
<dbReference type="HAMAP" id="MF_00728">
    <property type="entry name" value="EzrA"/>
    <property type="match status" value="1"/>
</dbReference>
<evidence type="ECO:0000256" key="5">
    <source>
        <dbReference type="ARBA" id="ARBA00023210"/>
    </source>
</evidence>
<dbReference type="InterPro" id="IPR010379">
    <property type="entry name" value="EzrA"/>
</dbReference>
<comment type="function">
    <text evidence="6">Negative regulator of FtsZ ring formation; modulates the frequency and position of FtsZ ring formation. Inhibits FtsZ ring formation at polar sites. Interacts either with FtsZ or with one of its binding partners to promote depolymerization.</text>
</comment>
<dbReference type="GO" id="GO:0000921">
    <property type="term" value="P:septin ring assembly"/>
    <property type="evidence" value="ECO:0007669"/>
    <property type="project" value="InterPro"/>
</dbReference>
<feature type="coiled-coil region" evidence="6">
    <location>
        <begin position="115"/>
        <end position="142"/>
    </location>
</feature>
<evidence type="ECO:0000313" key="9">
    <source>
        <dbReference type="Proteomes" id="UP000184128"/>
    </source>
</evidence>
<evidence type="ECO:0000256" key="4">
    <source>
        <dbReference type="ARBA" id="ARBA00023136"/>
    </source>
</evidence>
<dbReference type="GO" id="GO:0005940">
    <property type="term" value="C:septin ring"/>
    <property type="evidence" value="ECO:0007669"/>
    <property type="project" value="InterPro"/>
</dbReference>